<protein>
    <submittedName>
        <fullName evidence="2">von Willebrand factor type A</fullName>
    </submittedName>
</protein>
<dbReference type="InterPro" id="IPR036465">
    <property type="entry name" value="vWFA_dom_sf"/>
</dbReference>
<dbReference type="CDD" id="cd00198">
    <property type="entry name" value="vWFA"/>
    <property type="match status" value="1"/>
</dbReference>
<dbReference type="SUPFAM" id="SSF53300">
    <property type="entry name" value="vWA-like"/>
    <property type="match status" value="1"/>
</dbReference>
<organism evidence="2">
    <name type="scientific">uncultured bacterium W5-77b</name>
    <dbReference type="NCBI Taxonomy" id="1131000"/>
    <lineage>
        <taxon>Bacteria</taxon>
        <taxon>environmental samples</taxon>
    </lineage>
</organism>
<dbReference type="SMART" id="SM00327">
    <property type="entry name" value="VWA"/>
    <property type="match status" value="1"/>
</dbReference>
<dbReference type="Pfam" id="PF00092">
    <property type="entry name" value="VWA"/>
    <property type="match status" value="1"/>
</dbReference>
<name>H9BWE9_9BACT</name>
<dbReference type="PROSITE" id="PS50234">
    <property type="entry name" value="VWFA"/>
    <property type="match status" value="1"/>
</dbReference>
<dbReference type="AlphaFoldDB" id="H9BWE9"/>
<reference evidence="2" key="1">
    <citation type="submission" date="2011-11" db="EMBL/GenBank/DDBJ databases">
        <title>Construction and analysis of a metagenome of deep-sea sediment.</title>
        <authorList>
            <person name="Huo Y.-Y."/>
            <person name="Cheng H."/>
            <person name="Wu M."/>
        </authorList>
    </citation>
    <scope>NUCLEOTIDE SEQUENCE</scope>
</reference>
<accession>H9BWE9</accession>
<proteinExistence type="predicted"/>
<dbReference type="InterPro" id="IPR002035">
    <property type="entry name" value="VWF_A"/>
</dbReference>
<evidence type="ECO:0000259" key="1">
    <source>
        <dbReference type="PROSITE" id="PS50234"/>
    </source>
</evidence>
<dbReference type="Gene3D" id="3.40.50.410">
    <property type="entry name" value="von Willebrand factor, type A domain"/>
    <property type="match status" value="1"/>
</dbReference>
<dbReference type="EMBL" id="JQ085816">
    <property type="protein sequence ID" value="AFD03121.1"/>
    <property type="molecule type" value="Genomic_DNA"/>
</dbReference>
<evidence type="ECO:0000313" key="2">
    <source>
        <dbReference type="EMBL" id="AFD03121.1"/>
    </source>
</evidence>
<sequence>MTTFEVHKKGDNTCSHQMVGANGDNTTTSVLQTRSEEVDKLATAHFDIEIASSVDPDCEKHRFMMVKLVPKKKEANEKTEANTGKTMNFTFCIDRSGSMSYGSSPRLKRVKAVVNQFLDRAKGWLEFNKSNKINMSVVTYQSYPEVVLPAQALTIDNIATVREKINAIYPSGGTKIIAGLKAASKQMKAMAKMHVTAVNSFVFLTDGEDNRVSSVRLVPFHQQIKEYNVNFYALGISKNHDHGVMQCVTMDAEKGGLEQLPTALYEWIDDVDVDEAQLVRGQTTLSSAINKMFRLAEAQCALRIKCKLITSSGNVESAVLTPDKDGFFSLGALFYETVSKSVFTVEDQKIRLELTYEADGQEYKFKHTLDLQDKGKNEEVLEKAMSYEVGNFLNRLGDIEDNDQKKAAIDVLMDRIKRILDREESAVRKELLLALKLQKVAIDKQGRYDATSATTMFSSVASPTVGNCMVSASFLGDSGQSGL</sequence>
<feature type="domain" description="VWFA" evidence="1">
    <location>
        <begin position="88"/>
        <end position="292"/>
    </location>
</feature>